<proteinExistence type="predicted"/>
<dbReference type="AlphaFoldDB" id="A0A3M7PMT7"/>
<evidence type="ECO:0000313" key="2">
    <source>
        <dbReference type="Proteomes" id="UP000276133"/>
    </source>
</evidence>
<organism evidence="1 2">
    <name type="scientific">Brachionus plicatilis</name>
    <name type="common">Marine rotifer</name>
    <name type="synonym">Brachionus muelleri</name>
    <dbReference type="NCBI Taxonomy" id="10195"/>
    <lineage>
        <taxon>Eukaryota</taxon>
        <taxon>Metazoa</taxon>
        <taxon>Spiralia</taxon>
        <taxon>Gnathifera</taxon>
        <taxon>Rotifera</taxon>
        <taxon>Eurotatoria</taxon>
        <taxon>Monogononta</taxon>
        <taxon>Pseudotrocha</taxon>
        <taxon>Ploima</taxon>
        <taxon>Brachionidae</taxon>
        <taxon>Brachionus</taxon>
    </lineage>
</organism>
<name>A0A3M7PMT7_BRAPC</name>
<reference evidence="1 2" key="1">
    <citation type="journal article" date="2018" name="Sci. Rep.">
        <title>Genomic signatures of local adaptation to the degree of environmental predictability in rotifers.</title>
        <authorList>
            <person name="Franch-Gras L."/>
            <person name="Hahn C."/>
            <person name="Garcia-Roger E.M."/>
            <person name="Carmona M.J."/>
            <person name="Serra M."/>
            <person name="Gomez A."/>
        </authorList>
    </citation>
    <scope>NUCLEOTIDE SEQUENCE [LARGE SCALE GENOMIC DNA]</scope>
    <source>
        <strain evidence="1">HYR1</strain>
    </source>
</reference>
<dbReference type="Proteomes" id="UP000276133">
    <property type="component" value="Unassembled WGS sequence"/>
</dbReference>
<gene>
    <name evidence="1" type="ORF">BpHYR1_039944</name>
</gene>
<comment type="caution">
    <text evidence="1">The sequence shown here is derived from an EMBL/GenBank/DDBJ whole genome shotgun (WGS) entry which is preliminary data.</text>
</comment>
<protein>
    <submittedName>
        <fullName evidence="1">Beta</fullName>
    </submittedName>
</protein>
<sequence length="236" mass="26654">MIGQITTSQVQTEDGVRQSITFINWYIVSDTIARVQNNTSGTTRSVKGQDSLNGNVHSWRVECLEHDLSHFFSVCFGVERSLGQQDWMLFRSNSQLIIFSISSQLVTIPCSIGYLRVNMPLLDWASSPTYESFWPMPTMTPWCLGRPTIDGNTALGASSPAKPALHIPEPLSTTKAATSSYFFYNLTEIYRLINWTHTLSENSSCQNYQPNSLKGNRRLVESFLNSKKITNSNFNY</sequence>
<keyword evidence="2" id="KW-1185">Reference proteome</keyword>
<accession>A0A3M7PMT7</accession>
<dbReference type="EMBL" id="REGN01009841">
    <property type="protein sequence ID" value="RNA00284.1"/>
    <property type="molecule type" value="Genomic_DNA"/>
</dbReference>
<evidence type="ECO:0000313" key="1">
    <source>
        <dbReference type="EMBL" id="RNA00284.1"/>
    </source>
</evidence>
<dbReference type="OrthoDB" id="10266825at2759"/>